<reference evidence="8" key="1">
    <citation type="submission" date="2025-08" db="UniProtKB">
        <authorList>
            <consortium name="RefSeq"/>
        </authorList>
    </citation>
    <scope>IDENTIFICATION</scope>
</reference>
<feature type="domain" description="Ciliary microtubule inner protein 2A-C-like" evidence="6">
    <location>
        <begin position="283"/>
        <end position="308"/>
    </location>
</feature>
<dbReference type="PANTHER" id="PTHR22146">
    <property type="entry name" value="CAT EYE SYNDROME CRITICAL REGION PROTEIN 6"/>
    <property type="match status" value="1"/>
</dbReference>
<accession>A0A8B7Z5W7</accession>
<dbReference type="GeneID" id="110984805"/>
<keyword evidence="4" id="KW-0966">Cell projection</keyword>
<evidence type="ECO:0000313" key="8">
    <source>
        <dbReference type="RefSeq" id="XP_022101028.1"/>
    </source>
</evidence>
<dbReference type="InterPro" id="IPR018902">
    <property type="entry name" value="CMI2A-C-like_dom"/>
</dbReference>
<dbReference type="GO" id="GO:0015630">
    <property type="term" value="C:microtubule cytoskeleton"/>
    <property type="evidence" value="ECO:0007669"/>
    <property type="project" value="UniProtKB-ARBA"/>
</dbReference>
<dbReference type="KEGG" id="aplc:110984805"/>
<protein>
    <submittedName>
        <fullName evidence="8">Protein FAM166B-like</fullName>
    </submittedName>
</protein>
<sequence length="324" mass="36237">MPQWSKGKSVLMTPDPYHTPGYCGFCPQFKFQIGETFGRTTSRLLTNPTVASSGRPVLADISPVKGPDSQVTGETKRLAARGDVLRSRRASFGDQKLGETMVPGYTGYIPKGEHYFGDRYAENCRNAIAEFELEQRNHKSKTTAMERVRHIQAGRIEPTEQEKKESPLRCRGPLKPIKKDIAPLVYGKPNEQQHSTSPYYMAQHDPQKFFMSGYTGFIPKSRGLIGMSYPIITNYALNEFTSDPRHAISRLQGAPEKGETTVIRGCIKLPRLDPNIIYPTDSGLVPHYTGHIPGQKFRYGTTFGHSTRNAKRVRVNMGEAIASK</sequence>
<evidence type="ECO:0000256" key="4">
    <source>
        <dbReference type="ARBA" id="ARBA00023273"/>
    </source>
</evidence>
<proteinExistence type="inferred from homology"/>
<evidence type="ECO:0000256" key="1">
    <source>
        <dbReference type="ARBA" id="ARBA00004430"/>
    </source>
</evidence>
<dbReference type="AlphaFoldDB" id="A0A8B7Z5W7"/>
<organism evidence="7 8">
    <name type="scientific">Acanthaster planci</name>
    <name type="common">Crown-of-thorns starfish</name>
    <dbReference type="NCBI Taxonomy" id="133434"/>
    <lineage>
        <taxon>Eukaryota</taxon>
        <taxon>Metazoa</taxon>
        <taxon>Echinodermata</taxon>
        <taxon>Eleutherozoa</taxon>
        <taxon>Asterozoa</taxon>
        <taxon>Asteroidea</taxon>
        <taxon>Valvatacea</taxon>
        <taxon>Valvatida</taxon>
        <taxon>Acanthasteridae</taxon>
        <taxon>Acanthaster</taxon>
    </lineage>
</organism>
<dbReference type="RefSeq" id="XP_022101028.1">
    <property type="nucleotide sequence ID" value="XM_022245336.1"/>
</dbReference>
<keyword evidence="7" id="KW-1185">Reference proteome</keyword>
<evidence type="ECO:0000256" key="3">
    <source>
        <dbReference type="ARBA" id="ARBA00023212"/>
    </source>
</evidence>
<dbReference type="OMA" id="TRYADIC"/>
<gene>
    <name evidence="8" type="primary">LOC110984805</name>
</gene>
<feature type="domain" description="Ciliary microtubule inner protein 2A-C-like" evidence="6">
    <location>
        <begin position="15"/>
        <end position="47"/>
    </location>
</feature>
<evidence type="ECO:0000256" key="2">
    <source>
        <dbReference type="ARBA" id="ARBA00022490"/>
    </source>
</evidence>
<dbReference type="PANTHER" id="PTHR22146:SF8">
    <property type="entry name" value="PROTEIN FAM166B"/>
    <property type="match status" value="1"/>
</dbReference>
<dbReference type="Proteomes" id="UP000694845">
    <property type="component" value="Unplaced"/>
</dbReference>
<comment type="similarity">
    <text evidence="5">Belongs to the CIMIP2 family.</text>
</comment>
<evidence type="ECO:0000256" key="5">
    <source>
        <dbReference type="ARBA" id="ARBA00035661"/>
    </source>
</evidence>
<comment type="subcellular location">
    <subcellularLocation>
        <location evidence="1">Cytoplasm</location>
        <location evidence="1">Cytoskeleton</location>
        <location evidence="1">Cilium axoneme</location>
    </subcellularLocation>
</comment>
<evidence type="ECO:0000313" key="7">
    <source>
        <dbReference type="Proteomes" id="UP000694845"/>
    </source>
</evidence>
<keyword evidence="3" id="KW-0206">Cytoskeleton</keyword>
<name>A0A8B7Z5W7_ACAPL</name>
<evidence type="ECO:0000259" key="6">
    <source>
        <dbReference type="Pfam" id="PF10629"/>
    </source>
</evidence>
<dbReference type="Pfam" id="PF10629">
    <property type="entry name" value="CMI2B-like"/>
    <property type="match status" value="2"/>
</dbReference>
<keyword evidence="2" id="KW-0963">Cytoplasm</keyword>
<dbReference type="OrthoDB" id="2019884at2759"/>
<dbReference type="GO" id="GO:0005930">
    <property type="term" value="C:axoneme"/>
    <property type="evidence" value="ECO:0007669"/>
    <property type="project" value="UniProtKB-SubCell"/>
</dbReference>